<feature type="compositionally biased region" description="Pro residues" evidence="1">
    <location>
        <begin position="508"/>
        <end position="520"/>
    </location>
</feature>
<proteinExistence type="predicted"/>
<protein>
    <recommendedName>
        <fullName evidence="2">PH domain-containing protein</fullName>
    </recommendedName>
</protein>
<feature type="region of interest" description="Disordered" evidence="1">
    <location>
        <begin position="704"/>
        <end position="724"/>
    </location>
</feature>
<reference evidence="3 4" key="1">
    <citation type="journal article" date="2017" name="Curr. Biol.">
        <title>The Evolution of Venom by Co-option of Single-Copy Genes.</title>
        <authorList>
            <person name="Martinson E.O."/>
            <person name="Mrinalini"/>
            <person name="Kelkar Y.D."/>
            <person name="Chang C.H."/>
            <person name="Werren J.H."/>
        </authorList>
    </citation>
    <scope>NUCLEOTIDE SEQUENCE [LARGE SCALE GENOMIC DNA]</scope>
    <source>
        <strain evidence="3 4">Alberta</strain>
        <tissue evidence="3">Whole body</tissue>
    </source>
</reference>
<gene>
    <name evidence="3" type="ORF">TSAR_014902</name>
</gene>
<dbReference type="Gene3D" id="2.30.29.30">
    <property type="entry name" value="Pleckstrin-homology domain (PH domain)/Phosphotyrosine-binding domain (PTB)"/>
    <property type="match status" value="1"/>
</dbReference>
<name>A0A232F745_9HYME</name>
<feature type="region of interest" description="Disordered" evidence="1">
    <location>
        <begin position="430"/>
        <end position="543"/>
    </location>
</feature>
<comment type="caution">
    <text evidence="3">The sequence shown here is derived from an EMBL/GenBank/DDBJ whole genome shotgun (WGS) entry which is preliminary data.</text>
</comment>
<dbReference type="OrthoDB" id="243840at2759"/>
<keyword evidence="4" id="KW-1185">Reference proteome</keyword>
<dbReference type="AlphaFoldDB" id="A0A232F745"/>
<sequence>MQIDCIPDDDGGLRLYGNHFSSEFPDLVDFLERLSEVELPEVLQVTHESLLSRSKNILQQCPNAPDSPEPYLDMNAGKSLHLLHTGMGDEAEQLQEYIAADESQRGSLQHYYETFQDFSGNGVNSKPKDCAKTEADKEMDDVVLLYASFTASQAKSRSAKSGSLLHLKRERKMFAPFNVFLQDRQCWVSLLGSHLLLFANERESRPYLVIPLRGYKSRPAPGALARDPRRSEGAFEIYCPGDRTFQFVAKTAQEMKEWVATVTESLEPEECGGRSATRAATFAEILELESTERMCIERVKEEKEKYQDVLNSPKSKTKDKQPIAKPVTSEKDKEKSSEKALTVEEEAPPLPVRSRELPALPAQDRISYEVREEPYDEEGLYHRIEDIRAQREYQNCLVRSSKKIDDTNAAKIDLIQETYDDVETVAVKRSRTEEPMETYDDVQSVMKSQEEPISYDDVQSIAEDIRAKSEKEKSPAKPSKSPMKLSFFDRVRNRKDSTKKDDKKSKSPTPPLPSSPPPTSPSSTTTSSDNKASGNVELPSYDDISNLTSVNKEACSSPQGMEEEYLCPPPPRPIYSRPPTIIRCAITDEIYDDIGSCIEVNGNGCQGCAGVDVIKSYPEKNCSFLSDLQLSIDQEHYQVPKSNSRIILDHHQDELYDDVTLSATFKNRQRDSVTSCGSPSVWSRLSGGRRPRFLDYVARQTTFSESSETNGDGNAEHQNSVKVKPIQKLISKMETLGKTSKANGVTN</sequence>
<dbReference type="Pfam" id="PF00169">
    <property type="entry name" value="PH"/>
    <property type="match status" value="1"/>
</dbReference>
<dbReference type="PROSITE" id="PS50003">
    <property type="entry name" value="PH_DOMAIN"/>
    <property type="match status" value="1"/>
</dbReference>
<dbReference type="STRING" id="543379.A0A232F745"/>
<dbReference type="InterPro" id="IPR011993">
    <property type="entry name" value="PH-like_dom_sf"/>
</dbReference>
<feature type="compositionally biased region" description="Basic and acidic residues" evidence="1">
    <location>
        <begin position="463"/>
        <end position="475"/>
    </location>
</feature>
<feature type="region of interest" description="Disordered" evidence="1">
    <location>
        <begin position="306"/>
        <end position="358"/>
    </location>
</feature>
<feature type="compositionally biased region" description="Basic and acidic residues" evidence="1">
    <location>
        <begin position="487"/>
        <end position="505"/>
    </location>
</feature>
<feature type="compositionally biased region" description="Polar residues" evidence="1">
    <location>
        <begin position="704"/>
        <end position="721"/>
    </location>
</feature>
<accession>A0A232F745</accession>
<evidence type="ECO:0000259" key="2">
    <source>
        <dbReference type="PROSITE" id="PS50003"/>
    </source>
</evidence>
<dbReference type="EMBL" id="NNAY01000804">
    <property type="protein sequence ID" value="OXU26422.1"/>
    <property type="molecule type" value="Genomic_DNA"/>
</dbReference>
<evidence type="ECO:0000313" key="4">
    <source>
        <dbReference type="Proteomes" id="UP000215335"/>
    </source>
</evidence>
<feature type="compositionally biased region" description="Basic and acidic residues" evidence="1">
    <location>
        <begin position="316"/>
        <end position="342"/>
    </location>
</feature>
<organism evidence="3 4">
    <name type="scientific">Trichomalopsis sarcophagae</name>
    <dbReference type="NCBI Taxonomy" id="543379"/>
    <lineage>
        <taxon>Eukaryota</taxon>
        <taxon>Metazoa</taxon>
        <taxon>Ecdysozoa</taxon>
        <taxon>Arthropoda</taxon>
        <taxon>Hexapoda</taxon>
        <taxon>Insecta</taxon>
        <taxon>Pterygota</taxon>
        <taxon>Neoptera</taxon>
        <taxon>Endopterygota</taxon>
        <taxon>Hymenoptera</taxon>
        <taxon>Apocrita</taxon>
        <taxon>Proctotrupomorpha</taxon>
        <taxon>Chalcidoidea</taxon>
        <taxon>Pteromalidae</taxon>
        <taxon>Pteromalinae</taxon>
        <taxon>Trichomalopsis</taxon>
    </lineage>
</organism>
<dbReference type="Proteomes" id="UP000215335">
    <property type="component" value="Unassembled WGS sequence"/>
</dbReference>
<feature type="domain" description="PH" evidence="2">
    <location>
        <begin position="157"/>
        <end position="267"/>
    </location>
</feature>
<dbReference type="SUPFAM" id="SSF50729">
    <property type="entry name" value="PH domain-like"/>
    <property type="match status" value="1"/>
</dbReference>
<evidence type="ECO:0000313" key="3">
    <source>
        <dbReference type="EMBL" id="OXU26422.1"/>
    </source>
</evidence>
<dbReference type="SMART" id="SM00233">
    <property type="entry name" value="PH"/>
    <property type="match status" value="1"/>
</dbReference>
<evidence type="ECO:0000256" key="1">
    <source>
        <dbReference type="SAM" id="MobiDB-lite"/>
    </source>
</evidence>
<dbReference type="InterPro" id="IPR001849">
    <property type="entry name" value="PH_domain"/>
</dbReference>